<evidence type="ECO:0000313" key="2">
    <source>
        <dbReference type="Proteomes" id="UP001400965"/>
    </source>
</evidence>
<comment type="caution">
    <text evidence="1">The sequence shown here is derived from an EMBL/GenBank/DDBJ whole genome shotgun (WGS) entry which is preliminary data.</text>
</comment>
<reference evidence="1 2" key="1">
    <citation type="journal article" date="2019" name="Int. J. Syst. Evol. Microbiol.">
        <title>The Global Catalogue of Microorganisms (GCM) 10K type strain sequencing project: providing services to taxonomists for standard genome sequencing and annotation.</title>
        <authorList>
            <consortium name="The Broad Institute Genomics Platform"/>
            <consortium name="The Broad Institute Genome Sequencing Center for Infectious Disease"/>
            <person name="Wu L."/>
            <person name="Ma J."/>
        </authorList>
    </citation>
    <scope>NUCLEOTIDE SEQUENCE [LARGE SCALE GENOMIC DNA]</scope>
    <source>
        <strain evidence="1 2">JCM 6486</strain>
    </source>
</reference>
<protein>
    <submittedName>
        <fullName evidence="1">Uncharacterized protein</fullName>
    </submittedName>
</protein>
<proteinExistence type="predicted"/>
<evidence type="ECO:0000313" key="1">
    <source>
        <dbReference type="EMBL" id="GAA0861837.1"/>
    </source>
</evidence>
<keyword evidence="2" id="KW-1185">Reference proteome</keyword>
<dbReference type="RefSeq" id="WP_346041816.1">
    <property type="nucleotide sequence ID" value="NZ_BAAACP010000002.1"/>
</dbReference>
<gene>
    <name evidence="1" type="ORF">GCM10008917_04800</name>
</gene>
<name>A0ABN1LYF3_9FIRM</name>
<dbReference type="Proteomes" id="UP001400965">
    <property type="component" value="Unassembled WGS sequence"/>
</dbReference>
<organism evidence="1 2">
    <name type="scientific">Paraclostridium tenue</name>
    <dbReference type="NCBI Taxonomy" id="1737"/>
    <lineage>
        <taxon>Bacteria</taxon>
        <taxon>Bacillati</taxon>
        <taxon>Bacillota</taxon>
        <taxon>Clostridia</taxon>
        <taxon>Peptostreptococcales</taxon>
        <taxon>Peptostreptococcaceae</taxon>
        <taxon>Paraclostridium</taxon>
    </lineage>
</organism>
<accession>A0ABN1LYF3</accession>
<sequence length="305" mass="35297">MSRNLEISYSFGYVYDKSKLIVLCPVGSNTINEEEYEMEVEVAFLEEGIECAFEQEDINEANEIIKPLETFLMKPNKIIPLVTSIKDVETKEELNKLLNDFDEEYGVKSSYIKKGYEICDIYDVFQNVVNYIPKENIENLNILKIEAEKFDLKSFIEITRENLDDELDSSLIPLIMRKSTLTDRLFVKEDNQTLNNCDLNEKTLLNALEKNSLYTVFGLESSSSSEEILCANKEIVKDINIDMGDLEISQVRDFGYIIEKNNEYLCFKIANFNHEAANNQKIAQVVDYSGIFKLMMINFINQFVK</sequence>
<dbReference type="EMBL" id="BAAACP010000002">
    <property type="protein sequence ID" value="GAA0861837.1"/>
    <property type="molecule type" value="Genomic_DNA"/>
</dbReference>